<dbReference type="Proteomes" id="UP000474630">
    <property type="component" value="Chromosome"/>
</dbReference>
<dbReference type="InterPro" id="IPR036010">
    <property type="entry name" value="2Fe-2S_ferredoxin-like_sf"/>
</dbReference>
<dbReference type="FunFam" id="1.10.150.120:FF:000003">
    <property type="entry name" value="Carbon monoxide dehydrogenase, small subunit"/>
    <property type="match status" value="1"/>
</dbReference>
<evidence type="ECO:0000256" key="5">
    <source>
        <dbReference type="ARBA" id="ARBA00023014"/>
    </source>
</evidence>
<dbReference type="InterPro" id="IPR006058">
    <property type="entry name" value="2Fe2S_fd_BS"/>
</dbReference>
<dbReference type="SUPFAM" id="SSF54292">
    <property type="entry name" value="2Fe-2S ferredoxin-like"/>
    <property type="match status" value="1"/>
</dbReference>
<dbReference type="RefSeq" id="WP_163348469.1">
    <property type="nucleotide sequence ID" value="NZ_CP048409.1"/>
</dbReference>
<dbReference type="SUPFAM" id="SSF47741">
    <property type="entry name" value="CO dehydrogenase ISP C-domain like"/>
    <property type="match status" value="1"/>
</dbReference>
<dbReference type="Pfam" id="PF01799">
    <property type="entry name" value="Fer2_2"/>
    <property type="match status" value="1"/>
</dbReference>
<keyword evidence="3" id="KW-0560">Oxidoreductase</keyword>
<reference evidence="7 8" key="1">
    <citation type="submission" date="2020-02" db="EMBL/GenBank/DDBJ databases">
        <title>Genome sequencing for Draconibacterium sp. strain M1.</title>
        <authorList>
            <person name="Park S.-J."/>
        </authorList>
    </citation>
    <scope>NUCLEOTIDE SEQUENCE [LARGE SCALE GENOMIC DNA]</scope>
    <source>
        <strain evidence="7 8">M1</strain>
    </source>
</reference>
<dbReference type="KEGG" id="drc:G0Q07_18090"/>
<dbReference type="InterPro" id="IPR002888">
    <property type="entry name" value="2Fe-2S-bd"/>
</dbReference>
<dbReference type="PROSITE" id="PS51085">
    <property type="entry name" value="2FE2S_FER_2"/>
    <property type="match status" value="1"/>
</dbReference>
<evidence type="ECO:0000256" key="2">
    <source>
        <dbReference type="ARBA" id="ARBA00022723"/>
    </source>
</evidence>
<evidence type="ECO:0000313" key="7">
    <source>
        <dbReference type="EMBL" id="QIA09498.1"/>
    </source>
</evidence>
<feature type="domain" description="2Fe-2S ferredoxin-type" evidence="6">
    <location>
        <begin position="3"/>
        <end position="79"/>
    </location>
</feature>
<dbReference type="PANTHER" id="PTHR44379:SF2">
    <property type="entry name" value="BLR6218 PROTEIN"/>
    <property type="match status" value="1"/>
</dbReference>
<keyword evidence="8" id="KW-1185">Reference proteome</keyword>
<dbReference type="CDD" id="cd00207">
    <property type="entry name" value="fer2"/>
    <property type="match status" value="1"/>
</dbReference>
<dbReference type="GO" id="GO:0046872">
    <property type="term" value="F:metal ion binding"/>
    <property type="evidence" value="ECO:0007669"/>
    <property type="project" value="UniProtKB-KW"/>
</dbReference>
<dbReference type="InterPro" id="IPR036884">
    <property type="entry name" value="2Fe-2S-bd_dom_sf"/>
</dbReference>
<evidence type="ECO:0000256" key="1">
    <source>
        <dbReference type="ARBA" id="ARBA00022714"/>
    </source>
</evidence>
<evidence type="ECO:0000256" key="4">
    <source>
        <dbReference type="ARBA" id="ARBA00023004"/>
    </source>
</evidence>
<keyword evidence="2" id="KW-0479">Metal-binding</keyword>
<dbReference type="InterPro" id="IPR051452">
    <property type="entry name" value="Diverse_Oxidoreductases"/>
</dbReference>
<dbReference type="Pfam" id="PF00111">
    <property type="entry name" value="Fer2"/>
    <property type="match status" value="1"/>
</dbReference>
<keyword evidence="5" id="KW-0411">Iron-sulfur</keyword>
<dbReference type="Gene3D" id="1.10.150.120">
    <property type="entry name" value="[2Fe-2S]-binding domain"/>
    <property type="match status" value="1"/>
</dbReference>
<keyword evidence="4" id="KW-0408">Iron</keyword>
<dbReference type="EMBL" id="CP048409">
    <property type="protein sequence ID" value="QIA09498.1"/>
    <property type="molecule type" value="Genomic_DNA"/>
</dbReference>
<evidence type="ECO:0000313" key="8">
    <source>
        <dbReference type="Proteomes" id="UP000474630"/>
    </source>
</evidence>
<evidence type="ECO:0000259" key="6">
    <source>
        <dbReference type="PROSITE" id="PS51085"/>
    </source>
</evidence>
<accession>A0A6C0RFL3</accession>
<keyword evidence="1" id="KW-0001">2Fe-2S</keyword>
<dbReference type="GO" id="GO:0051537">
    <property type="term" value="F:2 iron, 2 sulfur cluster binding"/>
    <property type="evidence" value="ECO:0007669"/>
    <property type="project" value="UniProtKB-KW"/>
</dbReference>
<dbReference type="GO" id="GO:0016491">
    <property type="term" value="F:oxidoreductase activity"/>
    <property type="evidence" value="ECO:0007669"/>
    <property type="project" value="UniProtKB-KW"/>
</dbReference>
<dbReference type="Gene3D" id="3.10.20.30">
    <property type="match status" value="1"/>
</dbReference>
<dbReference type="InterPro" id="IPR012675">
    <property type="entry name" value="Beta-grasp_dom_sf"/>
</dbReference>
<proteinExistence type="predicted"/>
<sequence>MKAKIEFTLNGKDVSVELEESKKLLWVLRTHFNLTGTKYGCGEGYCGACTVLINNSATRSCATTIGEVAGKDVVTIEGLARGEKLHPVQQAFADHDALQCGYCTPGMIMNAVGLLNDQPTPSREDIILGMEDNLCRCGAHNRILDAIEAAANEMQNGK</sequence>
<dbReference type="PROSITE" id="PS00197">
    <property type="entry name" value="2FE2S_FER_1"/>
    <property type="match status" value="1"/>
</dbReference>
<dbReference type="InterPro" id="IPR001041">
    <property type="entry name" value="2Fe-2S_ferredoxin-type"/>
</dbReference>
<name>A0A6C0RFL3_9BACT</name>
<evidence type="ECO:0000256" key="3">
    <source>
        <dbReference type="ARBA" id="ARBA00023002"/>
    </source>
</evidence>
<dbReference type="PANTHER" id="PTHR44379">
    <property type="entry name" value="OXIDOREDUCTASE WITH IRON-SULFUR SUBUNIT"/>
    <property type="match status" value="1"/>
</dbReference>
<gene>
    <name evidence="7" type="ORF">G0Q07_18090</name>
</gene>
<dbReference type="AlphaFoldDB" id="A0A6C0RFL3"/>
<protein>
    <submittedName>
        <fullName evidence="7">(2Fe-2S)-binding protein</fullName>
    </submittedName>
</protein>
<organism evidence="7 8">
    <name type="scientific">Draconibacterium halophilum</name>
    <dbReference type="NCBI Taxonomy" id="2706887"/>
    <lineage>
        <taxon>Bacteria</taxon>
        <taxon>Pseudomonadati</taxon>
        <taxon>Bacteroidota</taxon>
        <taxon>Bacteroidia</taxon>
        <taxon>Marinilabiliales</taxon>
        <taxon>Prolixibacteraceae</taxon>
        <taxon>Draconibacterium</taxon>
    </lineage>
</organism>